<keyword evidence="2" id="KW-1133">Transmembrane helix</keyword>
<dbReference type="RefSeq" id="WP_061996534.1">
    <property type="nucleotide sequence ID" value="NZ_JAAGPU010000027.1"/>
</dbReference>
<evidence type="ECO:0000313" key="4">
    <source>
        <dbReference type="Proteomes" id="UP000481872"/>
    </source>
</evidence>
<keyword evidence="4" id="KW-1185">Reference proteome</keyword>
<dbReference type="PANTHER" id="PTHR40278:SF1">
    <property type="entry name" value="DNA UTILIZATION PROTEIN HOFN"/>
    <property type="match status" value="1"/>
</dbReference>
<protein>
    <recommendedName>
        <fullName evidence="5">PilN domain-containing protein</fullName>
    </recommendedName>
</protein>
<dbReference type="EMBL" id="JAAGPU010000027">
    <property type="protein sequence ID" value="NEU05837.1"/>
    <property type="molecule type" value="Genomic_DNA"/>
</dbReference>
<keyword evidence="2" id="KW-0472">Membrane</keyword>
<proteinExistence type="predicted"/>
<keyword evidence="2" id="KW-0812">Transmembrane</keyword>
<dbReference type="Pfam" id="PF05137">
    <property type="entry name" value="PilN"/>
    <property type="match status" value="1"/>
</dbReference>
<dbReference type="Proteomes" id="UP000481872">
    <property type="component" value="Unassembled WGS sequence"/>
</dbReference>
<sequence length="178" mass="20705">MRELNLVPKAIIENQKKGKKKNLINRGIVFLVVIFIGINLFYFIEFQRLKKQNNDLTVTLEKYEEVLKEDEKVSKETKEIINHIEKVNLLESKKNNMTSKIIKNFQKEIPKDVVIESFNYSGKAISISASSKSYNSVLEFWANIENNHVYKGIELPAISENSDKSYRFNAVIEMVEEN</sequence>
<accession>A0A6M0H5P0</accession>
<organism evidence="3 4">
    <name type="scientific">Clostridium senegalense</name>
    <dbReference type="NCBI Taxonomy" id="1465809"/>
    <lineage>
        <taxon>Bacteria</taxon>
        <taxon>Bacillati</taxon>
        <taxon>Bacillota</taxon>
        <taxon>Clostridia</taxon>
        <taxon>Eubacteriales</taxon>
        <taxon>Clostridiaceae</taxon>
        <taxon>Clostridium</taxon>
    </lineage>
</organism>
<dbReference type="AlphaFoldDB" id="A0A6M0H5P0"/>
<evidence type="ECO:0000313" key="3">
    <source>
        <dbReference type="EMBL" id="NEU05837.1"/>
    </source>
</evidence>
<keyword evidence="1" id="KW-0175">Coiled coil</keyword>
<comment type="caution">
    <text evidence="3">The sequence shown here is derived from an EMBL/GenBank/DDBJ whole genome shotgun (WGS) entry which is preliminary data.</text>
</comment>
<reference evidence="3 4" key="1">
    <citation type="submission" date="2020-02" db="EMBL/GenBank/DDBJ databases">
        <title>Genome assembly of a novel Clostridium senegalense strain.</title>
        <authorList>
            <person name="Gupta T.B."/>
            <person name="Jauregui R."/>
            <person name="Maclean P."/>
            <person name="Nawarathana A."/>
            <person name="Brightwell G."/>
        </authorList>
    </citation>
    <scope>NUCLEOTIDE SEQUENCE [LARGE SCALE GENOMIC DNA]</scope>
    <source>
        <strain evidence="3 4">AGRFS4</strain>
    </source>
</reference>
<feature type="transmembrane region" description="Helical" evidence="2">
    <location>
        <begin position="23"/>
        <end position="44"/>
    </location>
</feature>
<dbReference type="PANTHER" id="PTHR40278">
    <property type="entry name" value="DNA UTILIZATION PROTEIN HOFN"/>
    <property type="match status" value="1"/>
</dbReference>
<name>A0A6M0H5P0_9CLOT</name>
<feature type="coiled-coil region" evidence="1">
    <location>
        <begin position="46"/>
        <end position="80"/>
    </location>
</feature>
<evidence type="ECO:0000256" key="1">
    <source>
        <dbReference type="SAM" id="Coils"/>
    </source>
</evidence>
<evidence type="ECO:0008006" key="5">
    <source>
        <dbReference type="Google" id="ProtNLM"/>
    </source>
</evidence>
<evidence type="ECO:0000256" key="2">
    <source>
        <dbReference type="SAM" id="Phobius"/>
    </source>
</evidence>
<dbReference type="InterPro" id="IPR007813">
    <property type="entry name" value="PilN"/>
</dbReference>
<dbReference type="InterPro" id="IPR052534">
    <property type="entry name" value="Extracell_DNA_Util/SecSys_Comp"/>
</dbReference>
<gene>
    <name evidence="3" type="ORF">G3M99_13455</name>
</gene>